<gene>
    <name evidence="2" type="ORF">H9632_00290</name>
</gene>
<dbReference type="InterPro" id="IPR009875">
    <property type="entry name" value="PilZ_domain"/>
</dbReference>
<dbReference type="SUPFAM" id="SSF141371">
    <property type="entry name" value="PilZ domain-like"/>
    <property type="match status" value="1"/>
</dbReference>
<evidence type="ECO:0000313" key="2">
    <source>
        <dbReference type="EMBL" id="MBD8031483.1"/>
    </source>
</evidence>
<feature type="domain" description="PilZ" evidence="1">
    <location>
        <begin position="16"/>
        <end position="106"/>
    </location>
</feature>
<dbReference type="Pfam" id="PF07238">
    <property type="entry name" value="PilZ"/>
    <property type="match status" value="1"/>
</dbReference>
<reference evidence="2 3" key="1">
    <citation type="submission" date="2020-08" db="EMBL/GenBank/DDBJ databases">
        <title>A Genomic Blueprint of the Chicken Gut Microbiome.</title>
        <authorList>
            <person name="Gilroy R."/>
            <person name="Ravi A."/>
            <person name="Getino M."/>
            <person name="Pursley I."/>
            <person name="Horton D.L."/>
            <person name="Alikhan N.-F."/>
            <person name="Baker D."/>
            <person name="Gharbi K."/>
            <person name="Hall N."/>
            <person name="Watson M."/>
            <person name="Adriaenssens E.M."/>
            <person name="Foster-Nyarko E."/>
            <person name="Jarju S."/>
            <person name="Secka A."/>
            <person name="Antonio M."/>
            <person name="Oren A."/>
            <person name="Chaudhuri R."/>
            <person name="La Ragione R.M."/>
            <person name="Hildebrand F."/>
            <person name="Pallen M.J."/>
        </authorList>
    </citation>
    <scope>NUCLEOTIDE SEQUENCE [LARGE SCALE GENOMIC DNA]</scope>
    <source>
        <strain evidence="2 3">Sa1YVA6</strain>
    </source>
</reference>
<dbReference type="EMBL" id="JACSPW010000001">
    <property type="protein sequence ID" value="MBD8031483.1"/>
    <property type="molecule type" value="Genomic_DNA"/>
</dbReference>
<organism evidence="2 3">
    <name type="scientific">Solibacillus merdavium</name>
    <dbReference type="NCBI Taxonomy" id="2762218"/>
    <lineage>
        <taxon>Bacteria</taxon>
        <taxon>Bacillati</taxon>
        <taxon>Bacillota</taxon>
        <taxon>Bacilli</taxon>
        <taxon>Bacillales</taxon>
        <taxon>Caryophanaceae</taxon>
        <taxon>Solibacillus</taxon>
    </lineage>
</organism>
<evidence type="ECO:0000259" key="1">
    <source>
        <dbReference type="Pfam" id="PF07238"/>
    </source>
</evidence>
<name>A0ABR8XHU8_9BACL</name>
<keyword evidence="3" id="KW-1185">Reference proteome</keyword>
<dbReference type="RefSeq" id="WP_191702139.1">
    <property type="nucleotide sequence ID" value="NZ_JACSPW010000001.1"/>
</dbReference>
<evidence type="ECO:0000313" key="3">
    <source>
        <dbReference type="Proteomes" id="UP000600565"/>
    </source>
</evidence>
<accession>A0ABR8XHU8</accession>
<comment type="caution">
    <text evidence="2">The sequence shown here is derived from an EMBL/GenBank/DDBJ whole genome shotgun (WGS) entry which is preliminary data.</text>
</comment>
<dbReference type="Gene3D" id="2.40.10.220">
    <property type="entry name" value="predicted glycosyltransferase like domains"/>
    <property type="match status" value="1"/>
</dbReference>
<dbReference type="Proteomes" id="UP000600565">
    <property type="component" value="Unassembled WGS sequence"/>
</dbReference>
<sequence>MGFKRTEGFRFTFGAPIAAKYTVLIDGKQEVLEAAKHTCEIIDVSPHGMKMFSYYEIGENTNHLVQLELEFILDEVLIKAIGEIVWKKKYGEKYQYGLIFENQPGIEELIVSELKIRRKKEVGRK</sequence>
<protein>
    <submittedName>
        <fullName evidence="2">PilZ domain-containing protein</fullName>
    </submittedName>
</protein>
<proteinExistence type="predicted"/>